<protein>
    <submittedName>
        <fullName evidence="1">Uncharacterized protein</fullName>
    </submittedName>
</protein>
<name>A0A0D8XI11_DICVI</name>
<evidence type="ECO:0000313" key="2">
    <source>
        <dbReference type="Proteomes" id="UP000053766"/>
    </source>
</evidence>
<dbReference type="OrthoDB" id="5821579at2759"/>
<gene>
    <name evidence="1" type="ORF">DICVIV_10581</name>
</gene>
<organism evidence="1 2">
    <name type="scientific">Dictyocaulus viviparus</name>
    <name type="common">Bovine lungworm</name>
    <dbReference type="NCBI Taxonomy" id="29172"/>
    <lineage>
        <taxon>Eukaryota</taxon>
        <taxon>Metazoa</taxon>
        <taxon>Ecdysozoa</taxon>
        <taxon>Nematoda</taxon>
        <taxon>Chromadorea</taxon>
        <taxon>Rhabditida</taxon>
        <taxon>Rhabditina</taxon>
        <taxon>Rhabditomorpha</taxon>
        <taxon>Strongyloidea</taxon>
        <taxon>Metastrongylidae</taxon>
        <taxon>Dictyocaulus</taxon>
    </lineage>
</organism>
<dbReference type="EMBL" id="KN716562">
    <property type="protein sequence ID" value="KJH43404.1"/>
    <property type="molecule type" value="Genomic_DNA"/>
</dbReference>
<accession>A0A0D8XI11</accession>
<keyword evidence="2" id="KW-1185">Reference proteome</keyword>
<proteinExistence type="predicted"/>
<dbReference type="Proteomes" id="UP000053766">
    <property type="component" value="Unassembled WGS sequence"/>
</dbReference>
<dbReference type="AlphaFoldDB" id="A0A0D8XI11"/>
<sequence length="158" mass="18555">MKGKRSRATDRVNRFDTELLGKATFIPQLNETSTFASLVSLVHSINLIQKIFVVKKCMEKLRKDIIVITNQTICILYREAYFTYKRYDITGYIFDLCACRRDGIVPSASSHRRSRLRRNRLTFTGQNAYLHQLLQNLKPKFKRNDPLIIHLLNKLHKI</sequence>
<reference evidence="1 2" key="1">
    <citation type="submission" date="2013-11" db="EMBL/GenBank/DDBJ databases">
        <title>Draft genome of the bovine lungworm Dictyocaulus viviparus.</title>
        <authorList>
            <person name="Mitreva M."/>
        </authorList>
    </citation>
    <scope>NUCLEOTIDE SEQUENCE [LARGE SCALE GENOMIC DNA]</scope>
    <source>
        <strain evidence="1 2">HannoverDv2000</strain>
    </source>
</reference>
<evidence type="ECO:0000313" key="1">
    <source>
        <dbReference type="EMBL" id="KJH43404.1"/>
    </source>
</evidence>
<reference evidence="2" key="2">
    <citation type="journal article" date="2016" name="Sci. Rep.">
        <title>Dictyocaulus viviparus genome, variome and transcriptome elucidate lungworm biology and support future intervention.</title>
        <authorList>
            <person name="McNulty S.N."/>
            <person name="Strube C."/>
            <person name="Rosa B.A."/>
            <person name="Martin J.C."/>
            <person name="Tyagi R."/>
            <person name="Choi Y.J."/>
            <person name="Wang Q."/>
            <person name="Hallsworth Pepin K."/>
            <person name="Zhang X."/>
            <person name="Ozersky P."/>
            <person name="Wilson R.K."/>
            <person name="Sternberg P.W."/>
            <person name="Gasser R.B."/>
            <person name="Mitreva M."/>
        </authorList>
    </citation>
    <scope>NUCLEOTIDE SEQUENCE [LARGE SCALE GENOMIC DNA]</scope>
    <source>
        <strain evidence="2">HannoverDv2000</strain>
    </source>
</reference>